<evidence type="ECO:0000313" key="2">
    <source>
        <dbReference type="EMBL" id="ORC91558.1"/>
    </source>
</evidence>
<keyword evidence="1" id="KW-1133">Transmembrane helix</keyword>
<sequence length="104" mass="11793">MFASKPLTVAEAERVCRWYFRAGFAGLPLLWFAVWLSFRRRAESSAVIAWYTTTSLWLSIIAGLLLIAWYVGALLLLPRSSALFVIPPFSDVWQSGYYAVSTPR</sequence>
<accession>A0A1X0P406</accession>
<keyword evidence="3" id="KW-1185">Reference proteome</keyword>
<dbReference type="RefSeq" id="XP_028885624.1">
    <property type="nucleotide sequence ID" value="XM_029022809.1"/>
</dbReference>
<feature type="transmembrane region" description="Helical" evidence="1">
    <location>
        <begin position="48"/>
        <end position="71"/>
    </location>
</feature>
<dbReference type="GeneID" id="39982589"/>
<dbReference type="OrthoDB" id="524898at2759"/>
<dbReference type="Proteomes" id="UP000192257">
    <property type="component" value="Unassembled WGS sequence"/>
</dbReference>
<dbReference type="InterPro" id="IPR019379">
    <property type="entry name" value="Gamma_Secretase_Asp_P_PEN2"/>
</dbReference>
<dbReference type="AlphaFoldDB" id="A0A1X0P406"/>
<dbReference type="EMBL" id="NBCO01000005">
    <property type="protein sequence ID" value="ORC91558.1"/>
    <property type="molecule type" value="Genomic_DNA"/>
</dbReference>
<keyword evidence="1" id="KW-0472">Membrane</keyword>
<comment type="caution">
    <text evidence="2">The sequence shown here is derived from an EMBL/GenBank/DDBJ whole genome shotgun (WGS) entry which is preliminary data.</text>
</comment>
<feature type="transmembrane region" description="Helical" evidence="1">
    <location>
        <begin position="18"/>
        <end position="36"/>
    </location>
</feature>
<proteinExistence type="predicted"/>
<evidence type="ECO:0008006" key="4">
    <source>
        <dbReference type="Google" id="ProtNLM"/>
    </source>
</evidence>
<evidence type="ECO:0000313" key="3">
    <source>
        <dbReference type="Proteomes" id="UP000192257"/>
    </source>
</evidence>
<evidence type="ECO:0000256" key="1">
    <source>
        <dbReference type="SAM" id="Phobius"/>
    </source>
</evidence>
<keyword evidence="1" id="KW-0812">Transmembrane</keyword>
<dbReference type="VEuPathDB" id="TriTrypDB:TM35_000051540"/>
<dbReference type="Pfam" id="PF10251">
    <property type="entry name" value="PEN-2"/>
    <property type="match status" value="1"/>
</dbReference>
<gene>
    <name evidence="2" type="ORF">TM35_000051540</name>
</gene>
<protein>
    <recommendedName>
        <fullName evidence="4">Gamma-secretase subunit PEN-2</fullName>
    </recommendedName>
</protein>
<name>A0A1X0P406_9TRYP</name>
<organism evidence="2 3">
    <name type="scientific">Trypanosoma theileri</name>
    <dbReference type="NCBI Taxonomy" id="67003"/>
    <lineage>
        <taxon>Eukaryota</taxon>
        <taxon>Discoba</taxon>
        <taxon>Euglenozoa</taxon>
        <taxon>Kinetoplastea</taxon>
        <taxon>Metakinetoplastina</taxon>
        <taxon>Trypanosomatida</taxon>
        <taxon>Trypanosomatidae</taxon>
        <taxon>Trypanosoma</taxon>
    </lineage>
</organism>
<reference evidence="2 3" key="1">
    <citation type="submission" date="2017-03" db="EMBL/GenBank/DDBJ databases">
        <title>An alternative strategy for trypanosome survival in the mammalian bloodstream revealed through genome and transcriptome analysis of the ubiquitous bovine parasite Trypanosoma (Megatrypanum) theileri.</title>
        <authorList>
            <person name="Kelly S."/>
            <person name="Ivens A."/>
            <person name="Mott A."/>
            <person name="O'Neill E."/>
            <person name="Emms D."/>
            <person name="Macleod O."/>
            <person name="Voorheis P."/>
            <person name="Matthews J."/>
            <person name="Matthews K."/>
            <person name="Carrington M."/>
        </authorList>
    </citation>
    <scope>NUCLEOTIDE SEQUENCE [LARGE SCALE GENOMIC DNA]</scope>
    <source>
        <strain evidence="2">Edinburgh</strain>
    </source>
</reference>